<keyword evidence="2" id="KW-1185">Reference proteome</keyword>
<dbReference type="VEuPathDB" id="FungiDB:CXQ85_003708"/>
<reference evidence="1 2" key="1">
    <citation type="submission" date="2017-12" db="EMBL/GenBank/DDBJ databases">
        <title>Genome Sequence of a Multidrug-Resistant Candida haemulonii Isolate from a Patient with Chronic Leg Ulcers in Israel.</title>
        <authorList>
            <person name="Chow N.A."/>
            <person name="Gade L."/>
            <person name="Batra D."/>
            <person name="Rowe L.A."/>
            <person name="Ben-Ami R."/>
            <person name="Loparev V.N."/>
            <person name="Litvintseva A.P."/>
        </authorList>
    </citation>
    <scope>NUCLEOTIDE SEQUENCE [LARGE SCALE GENOMIC DNA]</scope>
    <source>
        <strain evidence="1 2">B11899</strain>
    </source>
</reference>
<evidence type="ECO:0008006" key="3">
    <source>
        <dbReference type="Google" id="ProtNLM"/>
    </source>
</evidence>
<dbReference type="AlphaFoldDB" id="A0A2V1AP61"/>
<accession>A0A2V1AP61</accession>
<dbReference type="Proteomes" id="UP000244309">
    <property type="component" value="Unassembled WGS sequence"/>
</dbReference>
<gene>
    <name evidence="1" type="ORF">CXQ85_003708</name>
</gene>
<organism evidence="1 2">
    <name type="scientific">Candidozyma haemuli</name>
    <dbReference type="NCBI Taxonomy" id="45357"/>
    <lineage>
        <taxon>Eukaryota</taxon>
        <taxon>Fungi</taxon>
        <taxon>Dikarya</taxon>
        <taxon>Ascomycota</taxon>
        <taxon>Saccharomycotina</taxon>
        <taxon>Pichiomycetes</taxon>
        <taxon>Metschnikowiaceae</taxon>
        <taxon>Candidozyma</taxon>
    </lineage>
</organism>
<evidence type="ECO:0000313" key="1">
    <source>
        <dbReference type="EMBL" id="PVH19850.1"/>
    </source>
</evidence>
<sequence length="390" mass="43705">MSVHQFVAHFLRKEGYNDTLKAFENEHGKPIPAELPHQEDLSDIINDRLKYLSIEEKPQSSHEILLSEELKELKRAQFKEWSAPYPRAAKELSSVKELAVASAVFEKDGKKYGIFASAKMELSVMDLDLDSGELVVSVPRVIGPVVVRRLQVVGTPQQVDCRDGGGFMEQKDYLVSVGWDLLVKVHELSDTSLEEAFEPYTISNRGLCMDACVYQDQLVILLGKSEMTLMDVLTVKEGKVELAFKIALNDAEFSAAGFSPHAIKIYNGGPVPLVAVGTSHEPYMRLVLVSLKEFGKEGDSIRRNQIITNINSMSPQDKFSQALITWRPDGSGVWVFGEDGTVRGIDLLKEEVAVELKKCQNRIKSFGEYKDSLLVCDTNREVVLWTHEQK</sequence>
<comment type="caution">
    <text evidence="1">The sequence shown here is derived from an EMBL/GenBank/DDBJ whole genome shotgun (WGS) entry which is preliminary data.</text>
</comment>
<dbReference type="SUPFAM" id="SSF50978">
    <property type="entry name" value="WD40 repeat-like"/>
    <property type="match status" value="1"/>
</dbReference>
<dbReference type="OrthoDB" id="1932312at2759"/>
<dbReference type="EMBL" id="PKFO01000002">
    <property type="protein sequence ID" value="PVH19850.1"/>
    <property type="molecule type" value="Genomic_DNA"/>
</dbReference>
<dbReference type="STRING" id="45357.A0A2V1AP61"/>
<dbReference type="InterPro" id="IPR036322">
    <property type="entry name" value="WD40_repeat_dom_sf"/>
</dbReference>
<evidence type="ECO:0000313" key="2">
    <source>
        <dbReference type="Proteomes" id="UP000244309"/>
    </source>
</evidence>
<protein>
    <recommendedName>
        <fullName evidence="3">LisH domain-containing protein</fullName>
    </recommendedName>
</protein>
<dbReference type="InterPro" id="IPR006594">
    <property type="entry name" value="LisH"/>
</dbReference>
<proteinExistence type="predicted"/>
<dbReference type="RefSeq" id="XP_025340790.1">
    <property type="nucleotide sequence ID" value="XM_025487342.1"/>
</dbReference>
<dbReference type="PROSITE" id="PS50896">
    <property type="entry name" value="LISH"/>
    <property type="match status" value="1"/>
</dbReference>
<name>A0A2V1AP61_9ASCO</name>
<dbReference type="GeneID" id="37009038"/>